<sequence length="143" mass="16761">MYSEEPLDLNFDNIYNTDLFEEMDCQVVYPLQLYDASVEYHESSDRLEIIFDVSNSQVYSESEPYQQCFVNQSLYYSKILVDESTGDVSVITSGTPEREEEFGYLTGGHYNERKLHLNVDKILFTSEGWQTIPIHIVYEWNNP</sequence>
<proteinExistence type="predicted"/>
<organism evidence="1 2">
    <name type="scientific">Flavobacterium beibuense</name>
    <dbReference type="NCBI Taxonomy" id="657326"/>
    <lineage>
        <taxon>Bacteria</taxon>
        <taxon>Pseudomonadati</taxon>
        <taxon>Bacteroidota</taxon>
        <taxon>Flavobacteriia</taxon>
        <taxon>Flavobacteriales</taxon>
        <taxon>Flavobacteriaceae</taxon>
        <taxon>Flavobacterium</taxon>
    </lineage>
</organism>
<dbReference type="EMBL" id="JUIW01000011">
    <property type="protein sequence ID" value="RYJ41375.1"/>
    <property type="molecule type" value="Genomic_DNA"/>
</dbReference>
<evidence type="ECO:0000313" key="2">
    <source>
        <dbReference type="Proteomes" id="UP000289775"/>
    </source>
</evidence>
<keyword evidence="2" id="KW-1185">Reference proteome</keyword>
<dbReference type="Proteomes" id="UP000289775">
    <property type="component" value="Unassembled WGS sequence"/>
</dbReference>
<dbReference type="AlphaFoldDB" id="A0A444W670"/>
<reference evidence="1 2" key="1">
    <citation type="submission" date="2014-12" db="EMBL/GenBank/DDBJ databases">
        <title>Genome sequence of Flavobacterium beibuense RSKm HC5.</title>
        <authorList>
            <person name="Kim J.F."/>
            <person name="Song J.Y."/>
            <person name="Kwak M.-J."/>
            <person name="Lee S.-W."/>
        </authorList>
    </citation>
    <scope>NUCLEOTIDE SEQUENCE [LARGE SCALE GENOMIC DNA]</scope>
    <source>
        <strain evidence="1 2">RSKm HC5</strain>
    </source>
</reference>
<accession>A0A444W670</accession>
<name>A0A444W670_9FLAO</name>
<gene>
    <name evidence="1" type="ORF">NU09_3118</name>
</gene>
<comment type="caution">
    <text evidence="1">The sequence shown here is derived from an EMBL/GenBank/DDBJ whole genome shotgun (WGS) entry which is preliminary data.</text>
</comment>
<evidence type="ECO:0000313" key="1">
    <source>
        <dbReference type="EMBL" id="RYJ41375.1"/>
    </source>
</evidence>
<protein>
    <submittedName>
        <fullName evidence="1">Uncharacterized protein</fullName>
    </submittedName>
</protein>